<gene>
    <name evidence="1" type="ORF">RPERSI_LOCUS12820</name>
</gene>
<sequence length="118" mass="14084">TSPTLLPTYSSWPLSQVTIDKKTFVYDEQEIYKKNADNEIPKNKKHDLMRVAPYIHWLNIGAQPKYPQLENELLDIANKLDYHILYPDIDKYKFSHKWVNRFMTHHSLVNRRNNTVAQ</sequence>
<keyword evidence="2" id="KW-1185">Reference proteome</keyword>
<proteinExistence type="predicted"/>
<evidence type="ECO:0000313" key="2">
    <source>
        <dbReference type="Proteomes" id="UP000789920"/>
    </source>
</evidence>
<dbReference type="EMBL" id="CAJVQC010027817">
    <property type="protein sequence ID" value="CAG8737611.1"/>
    <property type="molecule type" value="Genomic_DNA"/>
</dbReference>
<protein>
    <submittedName>
        <fullName evidence="1">5765_t:CDS:1</fullName>
    </submittedName>
</protein>
<evidence type="ECO:0000313" key="1">
    <source>
        <dbReference type="EMBL" id="CAG8737611.1"/>
    </source>
</evidence>
<dbReference type="Proteomes" id="UP000789920">
    <property type="component" value="Unassembled WGS sequence"/>
</dbReference>
<feature type="non-terminal residue" evidence="1">
    <location>
        <position position="1"/>
    </location>
</feature>
<comment type="caution">
    <text evidence="1">The sequence shown here is derived from an EMBL/GenBank/DDBJ whole genome shotgun (WGS) entry which is preliminary data.</text>
</comment>
<accession>A0ACA9QAU8</accession>
<reference evidence="1" key="1">
    <citation type="submission" date="2021-06" db="EMBL/GenBank/DDBJ databases">
        <authorList>
            <person name="Kallberg Y."/>
            <person name="Tangrot J."/>
            <person name="Rosling A."/>
        </authorList>
    </citation>
    <scope>NUCLEOTIDE SEQUENCE</scope>
    <source>
        <strain evidence="1">MA461A</strain>
    </source>
</reference>
<name>A0ACA9QAU8_9GLOM</name>
<organism evidence="1 2">
    <name type="scientific">Racocetra persica</name>
    <dbReference type="NCBI Taxonomy" id="160502"/>
    <lineage>
        <taxon>Eukaryota</taxon>
        <taxon>Fungi</taxon>
        <taxon>Fungi incertae sedis</taxon>
        <taxon>Mucoromycota</taxon>
        <taxon>Glomeromycotina</taxon>
        <taxon>Glomeromycetes</taxon>
        <taxon>Diversisporales</taxon>
        <taxon>Gigasporaceae</taxon>
        <taxon>Racocetra</taxon>
    </lineage>
</organism>